<organism evidence="8 9">
    <name type="scientific">Agaribacter marinus</name>
    <dbReference type="NCBI Taxonomy" id="1431249"/>
    <lineage>
        <taxon>Bacteria</taxon>
        <taxon>Pseudomonadati</taxon>
        <taxon>Pseudomonadota</taxon>
        <taxon>Gammaproteobacteria</taxon>
        <taxon>Alteromonadales</taxon>
        <taxon>Alteromonadaceae</taxon>
        <taxon>Agaribacter</taxon>
    </lineage>
</organism>
<evidence type="ECO:0000256" key="1">
    <source>
        <dbReference type="ARBA" id="ARBA00001165"/>
    </source>
</evidence>
<dbReference type="InterPro" id="IPR003766">
    <property type="entry name" value="Uronate_isomerase"/>
</dbReference>
<proteinExistence type="inferred from homology"/>
<dbReference type="PANTHER" id="PTHR30068">
    <property type="entry name" value="URONATE ISOMERASE"/>
    <property type="match status" value="1"/>
</dbReference>
<dbReference type="InterPro" id="IPR032466">
    <property type="entry name" value="Metal_Hydrolase"/>
</dbReference>
<dbReference type="Pfam" id="PF02614">
    <property type="entry name" value="UxaC"/>
    <property type="match status" value="1"/>
</dbReference>
<keyword evidence="9" id="KW-1185">Reference proteome</keyword>
<gene>
    <name evidence="7 8" type="primary">uxaC</name>
    <name evidence="8" type="ORF">GCM10007852_30620</name>
</gene>
<comment type="pathway">
    <text evidence="2 7">Carbohydrate metabolism; pentose and glucuronate interconversion.</text>
</comment>
<name>A0AA37WL86_9ALTE</name>
<dbReference type="Gene3D" id="3.20.20.140">
    <property type="entry name" value="Metal-dependent hydrolases"/>
    <property type="match status" value="1"/>
</dbReference>
<dbReference type="Proteomes" id="UP001156601">
    <property type="component" value="Unassembled WGS sequence"/>
</dbReference>
<evidence type="ECO:0000256" key="4">
    <source>
        <dbReference type="ARBA" id="ARBA00012546"/>
    </source>
</evidence>
<dbReference type="RefSeq" id="WP_284218522.1">
    <property type="nucleotide sequence ID" value="NZ_BSOT01000007.1"/>
</dbReference>
<evidence type="ECO:0000256" key="3">
    <source>
        <dbReference type="ARBA" id="ARBA00008397"/>
    </source>
</evidence>
<dbReference type="GO" id="GO:0042840">
    <property type="term" value="P:D-glucuronate catabolic process"/>
    <property type="evidence" value="ECO:0007669"/>
    <property type="project" value="TreeGrafter"/>
</dbReference>
<dbReference type="HAMAP" id="MF_00675">
    <property type="entry name" value="UxaC"/>
    <property type="match status" value="1"/>
</dbReference>
<dbReference type="SUPFAM" id="SSF51556">
    <property type="entry name" value="Metallo-dependent hydrolases"/>
    <property type="match status" value="1"/>
</dbReference>
<evidence type="ECO:0000256" key="7">
    <source>
        <dbReference type="HAMAP-Rule" id="MF_00675"/>
    </source>
</evidence>
<dbReference type="EMBL" id="BSOT01000007">
    <property type="protein sequence ID" value="GLR72154.1"/>
    <property type="molecule type" value="Genomic_DNA"/>
</dbReference>
<evidence type="ECO:0000313" key="9">
    <source>
        <dbReference type="Proteomes" id="UP001156601"/>
    </source>
</evidence>
<dbReference type="EC" id="5.3.1.12" evidence="4 7"/>
<comment type="similarity">
    <text evidence="3 7">Belongs to the metallo-dependent hydrolases superfamily. Uronate isomerase family.</text>
</comment>
<evidence type="ECO:0000256" key="6">
    <source>
        <dbReference type="ARBA" id="ARBA00023235"/>
    </source>
</evidence>
<dbReference type="GO" id="GO:0019698">
    <property type="term" value="P:D-galacturonate catabolic process"/>
    <property type="evidence" value="ECO:0007669"/>
    <property type="project" value="TreeGrafter"/>
</dbReference>
<dbReference type="NCBIfam" id="NF002794">
    <property type="entry name" value="PRK02925.1"/>
    <property type="match status" value="1"/>
</dbReference>
<comment type="caution">
    <text evidence="8">The sequence shown here is derived from an EMBL/GenBank/DDBJ whole genome shotgun (WGS) entry which is preliminary data.</text>
</comment>
<dbReference type="AlphaFoldDB" id="A0AA37WL86"/>
<evidence type="ECO:0000256" key="2">
    <source>
        <dbReference type="ARBA" id="ARBA00004892"/>
    </source>
</evidence>
<comment type="catalytic activity">
    <reaction evidence="7">
        <text>aldehydo-D-galacturonate = keto-D-tagaturonate</text>
        <dbReference type="Rhea" id="RHEA:27702"/>
        <dbReference type="ChEBI" id="CHEBI:12952"/>
        <dbReference type="ChEBI" id="CHEBI:17886"/>
    </reaction>
</comment>
<reference evidence="8" key="2">
    <citation type="submission" date="2023-01" db="EMBL/GenBank/DDBJ databases">
        <title>Draft genome sequence of Agaribacter marinus strain NBRC 110023.</title>
        <authorList>
            <person name="Sun Q."/>
            <person name="Mori K."/>
        </authorList>
    </citation>
    <scope>NUCLEOTIDE SEQUENCE</scope>
    <source>
        <strain evidence="8">NBRC 110023</strain>
    </source>
</reference>
<sequence>MKPFLADNFLLNSSVAETLYFDFAAKQPIYDYHSHLSPAEIALDFRFKNISQIWLQGDHYKWRAMRTAGMNEESITGNASDKEKYLAWTKTVPKCIGNPIYHWTHMELKRPFGISGKLLSADTAEDIWAQTESMLAQREFSARGILKQMNVKYIGTTDDPLSSLEYHKQMQDDASFNVSVTPSWRPDKVFKIELDGFCEYMQTLGKLANIDIISFDNLLTALDRRIQHFEIHGCRTADHGIENMRFAPVPDEYTLNQILKKRLAGNTLNDIEINQFFTGVHVWLAEKYCQLGWVMQMHIGPQRNNNSRIFRKFGPDAGCDSMSDKPFSQPLARLLDAMDVAGKLPKTILYTINPAANEMLATMVGNFNDGSIAGKVQFGSAWWFNDQKDGMERQLEQVAQLGILSQFVGMLTDSRSLLSFTRHEYFRRILCNKIGDWVVNGEAPHDINMLGGIVNDICYQNAKTFFAKPE</sequence>
<dbReference type="GO" id="GO:0008880">
    <property type="term" value="F:glucuronate isomerase activity"/>
    <property type="evidence" value="ECO:0007669"/>
    <property type="project" value="UniProtKB-UniRule"/>
</dbReference>
<dbReference type="PANTHER" id="PTHR30068:SF4">
    <property type="entry name" value="URONATE ISOMERASE"/>
    <property type="match status" value="1"/>
</dbReference>
<evidence type="ECO:0000313" key="8">
    <source>
        <dbReference type="EMBL" id="GLR72154.1"/>
    </source>
</evidence>
<reference evidence="8" key="1">
    <citation type="journal article" date="2014" name="Int. J. Syst. Evol. Microbiol.">
        <title>Complete genome sequence of Corynebacterium casei LMG S-19264T (=DSM 44701T), isolated from a smear-ripened cheese.</title>
        <authorList>
            <consortium name="US DOE Joint Genome Institute (JGI-PGF)"/>
            <person name="Walter F."/>
            <person name="Albersmeier A."/>
            <person name="Kalinowski J."/>
            <person name="Ruckert C."/>
        </authorList>
    </citation>
    <scope>NUCLEOTIDE SEQUENCE</scope>
    <source>
        <strain evidence="8">NBRC 110023</strain>
    </source>
</reference>
<comment type="catalytic activity">
    <reaction evidence="1 7">
        <text>D-glucuronate = D-fructuronate</text>
        <dbReference type="Rhea" id="RHEA:13049"/>
        <dbReference type="ChEBI" id="CHEBI:58720"/>
        <dbReference type="ChEBI" id="CHEBI:59863"/>
        <dbReference type="EC" id="5.3.1.12"/>
    </reaction>
</comment>
<evidence type="ECO:0000256" key="5">
    <source>
        <dbReference type="ARBA" id="ARBA00020555"/>
    </source>
</evidence>
<keyword evidence="6 7" id="KW-0413">Isomerase</keyword>
<accession>A0AA37WL86</accession>
<dbReference type="Gene3D" id="1.10.2020.10">
    <property type="entry name" value="uronate isomerase, domain 2, chain A"/>
    <property type="match status" value="1"/>
</dbReference>
<protein>
    <recommendedName>
        <fullName evidence="5 7">Uronate isomerase</fullName>
        <ecNumber evidence="4 7">5.3.1.12</ecNumber>
    </recommendedName>
    <alternativeName>
        <fullName evidence="7">Glucuronate isomerase</fullName>
    </alternativeName>
    <alternativeName>
        <fullName evidence="7">Uronic isomerase</fullName>
    </alternativeName>
</protein>